<organism evidence="1">
    <name type="scientific">Siphoviridae sp. ctWdm1</name>
    <dbReference type="NCBI Taxonomy" id="2827883"/>
    <lineage>
        <taxon>Viruses</taxon>
        <taxon>Duplodnaviria</taxon>
        <taxon>Heunggongvirae</taxon>
        <taxon>Uroviricota</taxon>
        <taxon>Caudoviricetes</taxon>
    </lineage>
</organism>
<proteinExistence type="predicted"/>
<reference evidence="1" key="1">
    <citation type="journal article" date="2021" name="Proc. Natl. Acad. Sci. U.S.A.">
        <title>A Catalog of Tens of Thousands of Viruses from Human Metagenomes Reveals Hidden Associations with Chronic Diseases.</title>
        <authorList>
            <person name="Tisza M.J."/>
            <person name="Buck C.B."/>
        </authorList>
    </citation>
    <scope>NUCLEOTIDE SEQUENCE</scope>
    <source>
        <strain evidence="1">CtWdm1</strain>
    </source>
</reference>
<dbReference type="EMBL" id="BK032509">
    <property type="protein sequence ID" value="DAF43565.1"/>
    <property type="molecule type" value="Genomic_DNA"/>
</dbReference>
<evidence type="ECO:0000313" key="1">
    <source>
        <dbReference type="EMBL" id="DAF43565.1"/>
    </source>
</evidence>
<sequence length="193" mass="22164">MNSKLHQAEIIKLLTPYLSLFPHSKVDSLGLVIYAKSLTELSLAQIEVAMLKLIRKVDFFPTVHQIFEEAKNLDELVNEKSLPTAEEAWGEAMEQVRKNHIYKEWQYSCDEVKEAVKLFGITELCSLKSEEVGIARAQFTKFYNSVVKRNEDKILNGQILASLPEKTLKDLKERKQSSLIQVKDILKSLKNKK</sequence>
<accession>A0A8S5RXV8</accession>
<protein>
    <submittedName>
        <fullName evidence="1">Replication protein P</fullName>
    </submittedName>
</protein>
<name>A0A8S5RXV8_9CAUD</name>